<dbReference type="Proteomes" id="UP000015101">
    <property type="component" value="Unassembled WGS sequence"/>
</dbReference>
<reference evidence="2 4" key="2">
    <citation type="journal article" date="2013" name="Nature">
        <title>Insights into bilaterian evolution from three spiralian genomes.</title>
        <authorList>
            <person name="Simakov O."/>
            <person name="Marletaz F."/>
            <person name="Cho S.J."/>
            <person name="Edsinger-Gonzales E."/>
            <person name="Havlak P."/>
            <person name="Hellsten U."/>
            <person name="Kuo D.H."/>
            <person name="Larsson T."/>
            <person name="Lv J."/>
            <person name="Arendt D."/>
            <person name="Savage R."/>
            <person name="Osoegawa K."/>
            <person name="de Jong P."/>
            <person name="Grimwood J."/>
            <person name="Chapman J.A."/>
            <person name="Shapiro H."/>
            <person name="Aerts A."/>
            <person name="Otillar R.P."/>
            <person name="Terry A.Y."/>
            <person name="Boore J.L."/>
            <person name="Grigoriev I.V."/>
            <person name="Lindberg D.R."/>
            <person name="Seaver E.C."/>
            <person name="Weisblat D.A."/>
            <person name="Putnam N.H."/>
            <person name="Rokhsar D.S."/>
        </authorList>
    </citation>
    <scope>NUCLEOTIDE SEQUENCE</scope>
</reference>
<evidence type="ECO:0000313" key="4">
    <source>
        <dbReference type="Proteomes" id="UP000015101"/>
    </source>
</evidence>
<dbReference type="PANTHER" id="PTHR47148">
    <property type="entry name" value="CYTOCHROME C OXIDASE ASSEMBLY FACTOR 1 HOMOLOG"/>
    <property type="match status" value="1"/>
</dbReference>
<dbReference type="HOGENOM" id="CLU_1637258_0_0_1"/>
<dbReference type="FunCoup" id="T1FDP0">
    <property type="interactions" value="68"/>
</dbReference>
<evidence type="ECO:0008006" key="5">
    <source>
        <dbReference type="Google" id="ProtNLM"/>
    </source>
</evidence>
<dbReference type="InParanoid" id="T1FDP0"/>
<reference evidence="4" key="1">
    <citation type="submission" date="2012-12" db="EMBL/GenBank/DDBJ databases">
        <authorList>
            <person name="Hellsten U."/>
            <person name="Grimwood J."/>
            <person name="Chapman J.A."/>
            <person name="Shapiro H."/>
            <person name="Aerts A."/>
            <person name="Otillar R.P."/>
            <person name="Terry A.Y."/>
            <person name="Boore J.L."/>
            <person name="Simakov O."/>
            <person name="Marletaz F."/>
            <person name="Cho S.-J."/>
            <person name="Edsinger-Gonzales E."/>
            <person name="Havlak P."/>
            <person name="Kuo D.-H."/>
            <person name="Larsson T."/>
            <person name="Lv J."/>
            <person name="Arendt D."/>
            <person name="Savage R."/>
            <person name="Osoegawa K."/>
            <person name="de Jong P."/>
            <person name="Lindberg D.R."/>
            <person name="Seaver E.C."/>
            <person name="Weisblat D.A."/>
            <person name="Putnam N.H."/>
            <person name="Grigoriev I.V."/>
            <person name="Rokhsar D.S."/>
        </authorList>
    </citation>
    <scope>NUCLEOTIDE SEQUENCE</scope>
</reference>
<dbReference type="KEGG" id="hro:HELRODRAFT_178754"/>
<evidence type="ECO:0000313" key="2">
    <source>
        <dbReference type="EMBL" id="ESN96953.1"/>
    </source>
</evidence>
<dbReference type="EnsemblMetazoa" id="HelroT178754">
    <property type="protein sequence ID" value="HelroP178754"/>
    <property type="gene ID" value="HelroG178754"/>
</dbReference>
<dbReference type="CTD" id="20206939"/>
<dbReference type="OrthoDB" id="10037790at2759"/>
<dbReference type="AlphaFoldDB" id="T1FDP0"/>
<dbReference type="OMA" id="GTLYFWA"/>
<accession>T1FDP0</accession>
<reference evidence="3" key="3">
    <citation type="submission" date="2015-06" db="UniProtKB">
        <authorList>
            <consortium name="EnsemblMetazoa"/>
        </authorList>
    </citation>
    <scope>IDENTIFICATION</scope>
</reference>
<dbReference type="GeneID" id="20206939"/>
<dbReference type="RefSeq" id="XP_009025076.1">
    <property type="nucleotide sequence ID" value="XM_009026828.1"/>
</dbReference>
<dbReference type="Pfam" id="PF08695">
    <property type="entry name" value="Coa1"/>
    <property type="match status" value="1"/>
</dbReference>
<sequence length="162" mass="18067">MRMPSTSTLLNIAIGGGFVSIVGVTYFQSRIQSNFRQQEYYKKSIELLNGYEPAIKALGPPIQLKYLHLWDGSTWSTGFQAQLKIPLKGQNEKGALHVWASRKDVHDSWNIDRLDVEVGKSQALTFYKSTRNDLQPADSAKDDVASQDLSYGAAVANETENN</sequence>
<dbReference type="InterPro" id="IPR014807">
    <property type="entry name" value="Coa1"/>
</dbReference>
<gene>
    <name evidence="3" type="primary">20206939</name>
    <name evidence="2" type="ORF">HELRODRAFT_178754</name>
</gene>
<dbReference type="GO" id="GO:0033617">
    <property type="term" value="P:mitochondrial respiratory chain complex IV assembly"/>
    <property type="evidence" value="ECO:0000318"/>
    <property type="project" value="GO_Central"/>
</dbReference>
<keyword evidence="1" id="KW-0472">Membrane</keyword>
<evidence type="ECO:0000256" key="1">
    <source>
        <dbReference type="SAM" id="Phobius"/>
    </source>
</evidence>
<name>T1FDP0_HELRO</name>
<dbReference type="EMBL" id="KB097487">
    <property type="protein sequence ID" value="ESN96953.1"/>
    <property type="molecule type" value="Genomic_DNA"/>
</dbReference>
<keyword evidence="4" id="KW-1185">Reference proteome</keyword>
<protein>
    <recommendedName>
        <fullName evidence="5">Cytochrome c oxidase assembly factor 1 homolog</fullName>
    </recommendedName>
</protein>
<keyword evidence="1" id="KW-0812">Transmembrane</keyword>
<dbReference type="STRING" id="6412.T1FDP0"/>
<dbReference type="GO" id="GO:0032981">
    <property type="term" value="P:mitochondrial respiratory chain complex I assembly"/>
    <property type="evidence" value="ECO:0000318"/>
    <property type="project" value="GO_Central"/>
</dbReference>
<organism evidence="3 4">
    <name type="scientific">Helobdella robusta</name>
    <name type="common">Californian leech</name>
    <dbReference type="NCBI Taxonomy" id="6412"/>
    <lineage>
        <taxon>Eukaryota</taxon>
        <taxon>Metazoa</taxon>
        <taxon>Spiralia</taxon>
        <taxon>Lophotrochozoa</taxon>
        <taxon>Annelida</taxon>
        <taxon>Clitellata</taxon>
        <taxon>Hirudinea</taxon>
        <taxon>Rhynchobdellida</taxon>
        <taxon>Glossiphoniidae</taxon>
        <taxon>Helobdella</taxon>
    </lineage>
</organism>
<dbReference type="eggNOG" id="ENOG502S8EH">
    <property type="taxonomic scope" value="Eukaryota"/>
</dbReference>
<evidence type="ECO:0000313" key="3">
    <source>
        <dbReference type="EnsemblMetazoa" id="HelroP178754"/>
    </source>
</evidence>
<feature type="transmembrane region" description="Helical" evidence="1">
    <location>
        <begin position="6"/>
        <end position="27"/>
    </location>
</feature>
<dbReference type="PANTHER" id="PTHR47148:SF1">
    <property type="entry name" value="CYTOCHROME C OXIDASE ASSEMBLY FACTOR 1 HOMOLOG"/>
    <property type="match status" value="1"/>
</dbReference>
<dbReference type="GO" id="GO:0005743">
    <property type="term" value="C:mitochondrial inner membrane"/>
    <property type="evidence" value="ECO:0000318"/>
    <property type="project" value="GO_Central"/>
</dbReference>
<dbReference type="EMBL" id="AMQM01006543">
    <property type="status" value="NOT_ANNOTATED_CDS"/>
    <property type="molecule type" value="Genomic_DNA"/>
</dbReference>
<proteinExistence type="predicted"/>
<keyword evidence="1" id="KW-1133">Transmembrane helix</keyword>